<organism evidence="1 2">
    <name type="scientific">Nephila pilipes</name>
    <name type="common">Giant wood spider</name>
    <name type="synonym">Nephila maculata</name>
    <dbReference type="NCBI Taxonomy" id="299642"/>
    <lineage>
        <taxon>Eukaryota</taxon>
        <taxon>Metazoa</taxon>
        <taxon>Ecdysozoa</taxon>
        <taxon>Arthropoda</taxon>
        <taxon>Chelicerata</taxon>
        <taxon>Arachnida</taxon>
        <taxon>Araneae</taxon>
        <taxon>Araneomorphae</taxon>
        <taxon>Entelegynae</taxon>
        <taxon>Araneoidea</taxon>
        <taxon>Nephilidae</taxon>
        <taxon>Nephila</taxon>
    </lineage>
</organism>
<gene>
    <name evidence="1" type="ORF">NPIL_417381</name>
</gene>
<comment type="caution">
    <text evidence="1">The sequence shown here is derived from an EMBL/GenBank/DDBJ whole genome shotgun (WGS) entry which is preliminary data.</text>
</comment>
<name>A0A8X6TII1_NEPPI</name>
<evidence type="ECO:0000313" key="1">
    <source>
        <dbReference type="EMBL" id="GFT20953.1"/>
    </source>
</evidence>
<dbReference type="EMBL" id="BMAW01059386">
    <property type="protein sequence ID" value="GFT20953.1"/>
    <property type="molecule type" value="Genomic_DNA"/>
</dbReference>
<sequence length="88" mass="9895">MGVLGNEIVDVMERTESVARSRHTTGPTTYKHTSTTVCLLLKSSRYVELLISLAVTCRTVLNSTIYLQPFLPFTGRLSIEWLISHGWP</sequence>
<keyword evidence="2" id="KW-1185">Reference proteome</keyword>
<reference evidence="1" key="1">
    <citation type="submission" date="2020-08" db="EMBL/GenBank/DDBJ databases">
        <title>Multicomponent nature underlies the extraordinary mechanical properties of spider dragline silk.</title>
        <authorList>
            <person name="Kono N."/>
            <person name="Nakamura H."/>
            <person name="Mori M."/>
            <person name="Yoshida Y."/>
            <person name="Ohtoshi R."/>
            <person name="Malay A.D."/>
            <person name="Moran D.A.P."/>
            <person name="Tomita M."/>
            <person name="Numata K."/>
            <person name="Arakawa K."/>
        </authorList>
    </citation>
    <scope>NUCLEOTIDE SEQUENCE</scope>
</reference>
<protein>
    <submittedName>
        <fullName evidence="1">Uncharacterized protein</fullName>
    </submittedName>
</protein>
<dbReference type="AlphaFoldDB" id="A0A8X6TII1"/>
<evidence type="ECO:0000313" key="2">
    <source>
        <dbReference type="Proteomes" id="UP000887013"/>
    </source>
</evidence>
<accession>A0A8X6TII1</accession>
<dbReference type="Proteomes" id="UP000887013">
    <property type="component" value="Unassembled WGS sequence"/>
</dbReference>
<proteinExistence type="predicted"/>